<dbReference type="InterPro" id="IPR050826">
    <property type="entry name" value="Krueppel_C2H2_ZnFinger"/>
</dbReference>
<keyword evidence="5" id="KW-0539">Nucleus</keyword>
<dbReference type="PANTHER" id="PTHR24377">
    <property type="entry name" value="IP01015P-RELATED"/>
    <property type="match status" value="1"/>
</dbReference>
<dbReference type="PROSITE" id="PS00028">
    <property type="entry name" value="ZINC_FINGER_C2H2_1"/>
    <property type="match status" value="13"/>
</dbReference>
<feature type="coiled-coil region" evidence="8">
    <location>
        <begin position="840"/>
        <end position="867"/>
    </location>
</feature>
<reference evidence="13" key="1">
    <citation type="submission" date="2025-08" db="UniProtKB">
        <authorList>
            <consortium name="RefSeq"/>
        </authorList>
    </citation>
    <scope>IDENTIFICATION</scope>
    <source>
        <tissue evidence="13">Whole Larva</tissue>
    </source>
</reference>
<dbReference type="SMART" id="SM00355">
    <property type="entry name" value="ZnF_C2H2"/>
    <property type="match status" value="13"/>
</dbReference>
<keyword evidence="3 6" id="KW-0863">Zinc-finger</keyword>
<keyword evidence="12" id="KW-1185">Reference proteome</keyword>
<proteinExistence type="predicted"/>
<dbReference type="GeneID" id="108557597"/>
<feature type="binding site" evidence="7">
    <location>
        <position position="59"/>
    </location>
    <ligand>
        <name>Zn(2+)</name>
        <dbReference type="ChEBI" id="CHEBI:29105"/>
    </ligand>
</feature>
<keyword evidence="1 7" id="KW-0479">Metal-binding</keyword>
<feature type="domain" description="C2H2-type" evidence="10">
    <location>
        <begin position="638"/>
        <end position="665"/>
    </location>
</feature>
<dbReference type="InterPro" id="IPR036236">
    <property type="entry name" value="Znf_C2H2_sf"/>
</dbReference>
<feature type="binding site" evidence="7">
    <location>
        <position position="16"/>
    </location>
    <ligand>
        <name>Zn(2+)</name>
        <dbReference type="ChEBI" id="CHEBI:29105"/>
    </ligand>
</feature>
<feature type="domain" description="C2H2-type" evidence="10">
    <location>
        <begin position="666"/>
        <end position="693"/>
    </location>
</feature>
<keyword evidence="2" id="KW-0677">Repeat</keyword>
<dbReference type="InterPro" id="IPR013087">
    <property type="entry name" value="Znf_C2H2_type"/>
</dbReference>
<feature type="domain" description="C2H2-type" evidence="10">
    <location>
        <begin position="441"/>
        <end position="469"/>
    </location>
</feature>
<dbReference type="SUPFAM" id="SSF57667">
    <property type="entry name" value="beta-beta-alpha zinc fingers"/>
    <property type="match status" value="7"/>
</dbReference>
<keyword evidence="8" id="KW-0175">Coiled coil</keyword>
<feature type="region of interest" description="Disordered" evidence="9">
    <location>
        <begin position="151"/>
        <end position="171"/>
    </location>
</feature>
<keyword evidence="4 7" id="KW-0862">Zinc</keyword>
<evidence type="ECO:0000256" key="8">
    <source>
        <dbReference type="SAM" id="Coils"/>
    </source>
</evidence>
<sequence>MEGPVLLCDSTICRLCGEENENGTVLFEQDESKENLSDLVNKYLPIKVDKDGKFPCTLCPGCTIQLEATKSFFDLIIDGQRKLRDLLQLQQETLKRQEKQKVQLEHALKIVNPSSSVQTYSLQSDETGEKIFIQILSEGPLFPPEHELSLRTEGLEKPKKKRGRPPKSANTFAEEEPFEIVEEVKQDDNEIDIDGKRKRRIKKPSRYSELLQGKELDRVFKEVGVFDEDEVLSDSNLHLLENGAGTGEVIGHMADVNGENLAQLVISKNANKTRNKCKLESANKPKEKYECDICGREFLHQGRLEIHKSFHKNIKYQCGTENCAIEFETKSALEGHQQINNHSGTTLIESLANYGQVELPQISENLPEILEETKTIDSPKPEVKYNCVPCAKTFSCKQNYEIHMNAVHENQKPYECDKCDKKFPYLNSLKCHMLQHTNKSYPCDTCEKVFNHPSSLVYHKEAEHNNGRKFICNKCKKCFKHKQLLLRHQLVHTNERPHVCKHCEASFKTRANLLNHMPTHTGEKKYYCTQCGQSFAHKTSLTLHTRWHNGQKPYQCDVCMKTFSQKGNLAEHKRIHTGEKPYACSFCGRKFTTSSQYKLHVKRHTGERPWRCEYCSKTFLHKDTWKCHTRRHRNERPYQCQQCLRGFTEHWALKKHQRLHTGEKPYLCDICLKSFADASNLTKHKKIHWNKNKDKEQTVEAPVATNTEQGTNQILYLAYQDGNSNEQPQTMVHIVDNEAPDKMPNNIFEEDDLIPQENANEMSIDVQLQQLIDTEGNAINLTTSDGQQIKVVTTIGAEEPCIQGLLPDGTLVPINLTMQDGKPISAEMPLKNKTDSLLTDDLLQENIQLLEDDNQKLQEDKIQFLTEDGQNVCFITTYIDSNQLNNQYIGMP</sequence>
<feature type="domain" description="C2H2-type" evidence="10">
    <location>
        <begin position="385"/>
        <end position="413"/>
    </location>
</feature>
<dbReference type="SMART" id="SM00868">
    <property type="entry name" value="zf-AD"/>
    <property type="match status" value="1"/>
</dbReference>
<dbReference type="Gene3D" id="3.40.1800.20">
    <property type="match status" value="1"/>
</dbReference>
<evidence type="ECO:0000259" key="11">
    <source>
        <dbReference type="PROSITE" id="PS51915"/>
    </source>
</evidence>
<evidence type="ECO:0000256" key="1">
    <source>
        <dbReference type="ARBA" id="ARBA00022723"/>
    </source>
</evidence>
<feature type="binding site" evidence="7">
    <location>
        <position position="62"/>
    </location>
    <ligand>
        <name>Zn(2+)</name>
        <dbReference type="ChEBI" id="CHEBI:29105"/>
    </ligand>
</feature>
<feature type="binding site" evidence="7">
    <location>
        <position position="13"/>
    </location>
    <ligand>
        <name>Zn(2+)</name>
        <dbReference type="ChEBI" id="CHEBI:29105"/>
    </ligand>
</feature>
<feature type="domain" description="ZAD" evidence="11">
    <location>
        <begin position="11"/>
        <end position="86"/>
    </location>
</feature>
<dbReference type="PROSITE" id="PS50157">
    <property type="entry name" value="ZINC_FINGER_C2H2_2"/>
    <property type="match status" value="13"/>
</dbReference>
<feature type="coiled-coil region" evidence="8">
    <location>
        <begin position="80"/>
        <end position="107"/>
    </location>
</feature>
<protein>
    <submittedName>
        <fullName evidence="13">Zinc finger protein 271-like</fullName>
    </submittedName>
</protein>
<gene>
    <name evidence="13" type="primary">LOC108557597</name>
</gene>
<dbReference type="Pfam" id="PF00096">
    <property type="entry name" value="zf-C2H2"/>
    <property type="match status" value="7"/>
</dbReference>
<dbReference type="Pfam" id="PF07776">
    <property type="entry name" value="zf-AD"/>
    <property type="match status" value="1"/>
</dbReference>
<feature type="domain" description="C2H2-type" evidence="10">
    <location>
        <begin position="470"/>
        <end position="497"/>
    </location>
</feature>
<feature type="domain" description="C2H2-type" evidence="10">
    <location>
        <begin position="610"/>
        <end position="637"/>
    </location>
</feature>
<accession>A0ABM1M523</accession>
<evidence type="ECO:0000256" key="9">
    <source>
        <dbReference type="SAM" id="MobiDB-lite"/>
    </source>
</evidence>
<dbReference type="InterPro" id="IPR012934">
    <property type="entry name" value="Znf_AD"/>
</dbReference>
<feature type="domain" description="C2H2-type" evidence="10">
    <location>
        <begin position="498"/>
        <end position="525"/>
    </location>
</feature>
<dbReference type="SUPFAM" id="SSF57716">
    <property type="entry name" value="Glucocorticoid receptor-like (DNA-binding domain)"/>
    <property type="match status" value="1"/>
</dbReference>
<feature type="domain" description="C2H2-type" evidence="10">
    <location>
        <begin position="582"/>
        <end position="609"/>
    </location>
</feature>
<organism evidence="12 13">
    <name type="scientific">Nicrophorus vespilloides</name>
    <name type="common">Boreal carrion beetle</name>
    <dbReference type="NCBI Taxonomy" id="110193"/>
    <lineage>
        <taxon>Eukaryota</taxon>
        <taxon>Metazoa</taxon>
        <taxon>Ecdysozoa</taxon>
        <taxon>Arthropoda</taxon>
        <taxon>Hexapoda</taxon>
        <taxon>Insecta</taxon>
        <taxon>Pterygota</taxon>
        <taxon>Neoptera</taxon>
        <taxon>Endopterygota</taxon>
        <taxon>Coleoptera</taxon>
        <taxon>Polyphaga</taxon>
        <taxon>Staphyliniformia</taxon>
        <taxon>Silphidae</taxon>
        <taxon>Nicrophorinae</taxon>
        <taxon>Nicrophorus</taxon>
    </lineage>
</organism>
<evidence type="ECO:0000256" key="7">
    <source>
        <dbReference type="PROSITE-ProRule" id="PRU01263"/>
    </source>
</evidence>
<feature type="domain" description="C2H2-type" evidence="10">
    <location>
        <begin position="289"/>
        <end position="316"/>
    </location>
</feature>
<evidence type="ECO:0000313" key="12">
    <source>
        <dbReference type="Proteomes" id="UP000695000"/>
    </source>
</evidence>
<feature type="domain" description="C2H2-type" evidence="10">
    <location>
        <begin position="414"/>
        <end position="441"/>
    </location>
</feature>
<evidence type="ECO:0000256" key="3">
    <source>
        <dbReference type="ARBA" id="ARBA00022771"/>
    </source>
</evidence>
<evidence type="ECO:0000256" key="2">
    <source>
        <dbReference type="ARBA" id="ARBA00022737"/>
    </source>
</evidence>
<name>A0ABM1M523_NICVS</name>
<feature type="domain" description="C2H2-type" evidence="10">
    <location>
        <begin position="526"/>
        <end position="553"/>
    </location>
</feature>
<feature type="domain" description="C2H2-type" evidence="10">
    <location>
        <begin position="554"/>
        <end position="581"/>
    </location>
</feature>
<dbReference type="PROSITE" id="PS51915">
    <property type="entry name" value="ZAD"/>
    <property type="match status" value="1"/>
</dbReference>
<evidence type="ECO:0000256" key="5">
    <source>
        <dbReference type="ARBA" id="ARBA00023242"/>
    </source>
</evidence>
<dbReference type="Gene3D" id="3.30.160.60">
    <property type="entry name" value="Classic Zinc Finger"/>
    <property type="match status" value="10"/>
</dbReference>
<dbReference type="RefSeq" id="XP_017769673.1">
    <property type="nucleotide sequence ID" value="XM_017914184.1"/>
</dbReference>
<evidence type="ECO:0000259" key="10">
    <source>
        <dbReference type="PROSITE" id="PS50157"/>
    </source>
</evidence>
<evidence type="ECO:0000256" key="4">
    <source>
        <dbReference type="ARBA" id="ARBA00022833"/>
    </source>
</evidence>
<feature type="domain" description="C2H2-type" evidence="10">
    <location>
        <begin position="316"/>
        <end position="347"/>
    </location>
</feature>
<dbReference type="Proteomes" id="UP000695000">
    <property type="component" value="Unplaced"/>
</dbReference>
<evidence type="ECO:0000256" key="6">
    <source>
        <dbReference type="PROSITE-ProRule" id="PRU00042"/>
    </source>
</evidence>
<evidence type="ECO:0000313" key="13">
    <source>
        <dbReference type="RefSeq" id="XP_017769673.1"/>
    </source>
</evidence>